<dbReference type="Proteomes" id="UP000247681">
    <property type="component" value="Unassembled WGS sequence"/>
</dbReference>
<evidence type="ECO:0000313" key="8">
    <source>
        <dbReference type="EMBL" id="PXY46447.1"/>
    </source>
</evidence>
<dbReference type="InterPro" id="IPR033985">
    <property type="entry name" value="SusD-like_N"/>
</dbReference>
<evidence type="ECO:0000256" key="3">
    <source>
        <dbReference type="ARBA" id="ARBA00022729"/>
    </source>
</evidence>
<keyword evidence="9" id="KW-1185">Reference proteome</keyword>
<dbReference type="Gene3D" id="1.25.40.390">
    <property type="match status" value="1"/>
</dbReference>
<dbReference type="InterPro" id="IPR012944">
    <property type="entry name" value="SusD_RagB_dom"/>
</dbReference>
<organism evidence="8 9">
    <name type="scientific">Flavobacterium hydrophilum</name>
    <dbReference type="NCBI Taxonomy" id="2211445"/>
    <lineage>
        <taxon>Bacteria</taxon>
        <taxon>Pseudomonadati</taxon>
        <taxon>Bacteroidota</taxon>
        <taxon>Flavobacteriia</taxon>
        <taxon>Flavobacteriales</taxon>
        <taxon>Flavobacteriaceae</taxon>
        <taxon>Flavobacterium</taxon>
    </lineage>
</organism>
<sequence>MKIKYIIAVIIMTAFWGCESLDTPLVDKESDLSFWDKPEDALYALNSCYPDLYGAEQFIFNESLSDNSYTKSNNGSLVRDVANGSYSTSASLMRDVWIARYAGIKRCNILLDNIAKVPGLNAELRNRYIAEARAIRAFHYFILINNFGDVPLVTREISIDEASTIPRTAKAQVLQFILDELDFAKILPNSYSDPDKGRFTKGAAMALKARVLLCESRWQEVADICDAIINKKEAGNLDLFNGSYSDLFKPANKGNIEVLLNVEFMPVNREHGNQYFLIPPSLGGYAAISPSQELADNYLLLNGKTIADPAYNESDPYSNRDPRLDATIIRHGSKIENQSGGLATINTYLGTGDDAINASSNCTPTGYYVSKFYDKTARNLTNSGSNLILIRYADVLLMYAEAKSELNTFGQTEWDLTIKKLRTRAGFTNANALNYPGVTGTLMQEIIRRERRSELAMEGLRLMDLRRWKTAEIVLNGWLHGIKTNQDPAVDNGYIRVDNRVFDKTKHYLWPVPQSERDLNNSLTQNPNW</sequence>
<evidence type="ECO:0000259" key="6">
    <source>
        <dbReference type="Pfam" id="PF07980"/>
    </source>
</evidence>
<dbReference type="OrthoDB" id="5694214at2"/>
<comment type="caution">
    <text evidence="8">The sequence shown here is derived from an EMBL/GenBank/DDBJ whole genome shotgun (WGS) entry which is preliminary data.</text>
</comment>
<evidence type="ECO:0000256" key="1">
    <source>
        <dbReference type="ARBA" id="ARBA00004442"/>
    </source>
</evidence>
<dbReference type="EMBL" id="QJHL01000001">
    <property type="protein sequence ID" value="PXY46447.1"/>
    <property type="molecule type" value="Genomic_DNA"/>
</dbReference>
<feature type="domain" description="SusD-like N-terminal" evidence="7">
    <location>
        <begin position="60"/>
        <end position="213"/>
    </location>
</feature>
<gene>
    <name evidence="8" type="ORF">DMB68_04510</name>
</gene>
<dbReference type="CDD" id="cd08977">
    <property type="entry name" value="SusD"/>
    <property type="match status" value="1"/>
</dbReference>
<dbReference type="AlphaFoldDB" id="A0A2V4C632"/>
<keyword evidence="5" id="KW-0998">Cell outer membrane</keyword>
<dbReference type="Pfam" id="PF07980">
    <property type="entry name" value="SusD_RagB"/>
    <property type="match status" value="1"/>
</dbReference>
<evidence type="ECO:0000256" key="4">
    <source>
        <dbReference type="ARBA" id="ARBA00023136"/>
    </source>
</evidence>
<feature type="domain" description="RagB/SusD" evidence="6">
    <location>
        <begin position="279"/>
        <end position="529"/>
    </location>
</feature>
<dbReference type="InterPro" id="IPR011990">
    <property type="entry name" value="TPR-like_helical_dom_sf"/>
</dbReference>
<comment type="similarity">
    <text evidence="2">Belongs to the SusD family.</text>
</comment>
<dbReference type="RefSeq" id="WP_110345455.1">
    <property type="nucleotide sequence ID" value="NZ_QJHL01000001.1"/>
</dbReference>
<keyword evidence="3" id="KW-0732">Signal</keyword>
<comment type="subcellular location">
    <subcellularLocation>
        <location evidence="1">Cell outer membrane</location>
    </subcellularLocation>
</comment>
<dbReference type="Pfam" id="PF14322">
    <property type="entry name" value="SusD-like_3"/>
    <property type="match status" value="1"/>
</dbReference>
<reference evidence="8 9" key="1">
    <citation type="submission" date="2018-05" db="EMBL/GenBank/DDBJ databases">
        <title>Flavobacterium sp. strain IMCC34758, incomplete genome.</title>
        <authorList>
            <person name="Joung Y."/>
        </authorList>
    </citation>
    <scope>NUCLEOTIDE SEQUENCE [LARGE SCALE GENOMIC DNA]</scope>
    <source>
        <strain evidence="8 9">IMCC34758</strain>
    </source>
</reference>
<evidence type="ECO:0000259" key="7">
    <source>
        <dbReference type="Pfam" id="PF14322"/>
    </source>
</evidence>
<evidence type="ECO:0000256" key="2">
    <source>
        <dbReference type="ARBA" id="ARBA00006275"/>
    </source>
</evidence>
<evidence type="ECO:0000256" key="5">
    <source>
        <dbReference type="ARBA" id="ARBA00023237"/>
    </source>
</evidence>
<evidence type="ECO:0000313" key="9">
    <source>
        <dbReference type="Proteomes" id="UP000247681"/>
    </source>
</evidence>
<proteinExistence type="inferred from homology"/>
<protein>
    <submittedName>
        <fullName evidence="8">RagB/SusD family nutrient uptake outer membrane protein</fullName>
    </submittedName>
</protein>
<name>A0A2V4C632_9FLAO</name>
<keyword evidence="4" id="KW-0472">Membrane</keyword>
<dbReference type="GO" id="GO:0009279">
    <property type="term" value="C:cell outer membrane"/>
    <property type="evidence" value="ECO:0007669"/>
    <property type="project" value="UniProtKB-SubCell"/>
</dbReference>
<accession>A0A2V4C632</accession>
<dbReference type="SUPFAM" id="SSF48452">
    <property type="entry name" value="TPR-like"/>
    <property type="match status" value="1"/>
</dbReference>